<dbReference type="EMBL" id="CP043869">
    <property type="protein sequence ID" value="QEQ96166.1"/>
    <property type="molecule type" value="Genomic_DNA"/>
</dbReference>
<name>A0A5P1RA58_9GAMM</name>
<dbReference type="Pfam" id="PF04024">
    <property type="entry name" value="PspC"/>
    <property type="match status" value="1"/>
</dbReference>
<dbReference type="Proteomes" id="UP000324760">
    <property type="component" value="Chromosome"/>
</dbReference>
<protein>
    <submittedName>
        <fullName evidence="8">PspC domain-containing protein</fullName>
    </submittedName>
</protein>
<keyword evidence="5 6" id="KW-0472">Membrane</keyword>
<organism evidence="8 9">
    <name type="scientific">Neptunomonas concharum</name>
    <dbReference type="NCBI Taxonomy" id="1031538"/>
    <lineage>
        <taxon>Bacteria</taxon>
        <taxon>Pseudomonadati</taxon>
        <taxon>Pseudomonadota</taxon>
        <taxon>Gammaproteobacteria</taxon>
        <taxon>Oceanospirillales</taxon>
        <taxon>Oceanospirillaceae</taxon>
        <taxon>Neptunomonas</taxon>
    </lineage>
</organism>
<dbReference type="PANTHER" id="PTHR33885:SF3">
    <property type="entry name" value="PHAGE SHOCK PROTEIN C"/>
    <property type="match status" value="1"/>
</dbReference>
<keyword evidence="2" id="KW-1003">Cell membrane</keyword>
<feature type="transmembrane region" description="Helical" evidence="6">
    <location>
        <begin position="42"/>
        <end position="67"/>
    </location>
</feature>
<evidence type="ECO:0000256" key="1">
    <source>
        <dbReference type="ARBA" id="ARBA00004162"/>
    </source>
</evidence>
<dbReference type="PANTHER" id="PTHR33885">
    <property type="entry name" value="PHAGE SHOCK PROTEIN C"/>
    <property type="match status" value="1"/>
</dbReference>
<dbReference type="GO" id="GO:0005886">
    <property type="term" value="C:plasma membrane"/>
    <property type="evidence" value="ECO:0007669"/>
    <property type="project" value="UniProtKB-SubCell"/>
</dbReference>
<accession>A0A5P1RA58</accession>
<keyword evidence="4 6" id="KW-1133">Transmembrane helix</keyword>
<dbReference type="RefSeq" id="WP_138988872.1">
    <property type="nucleotide sequence ID" value="NZ_CP043869.1"/>
</dbReference>
<evidence type="ECO:0000313" key="8">
    <source>
        <dbReference type="EMBL" id="QEQ96166.1"/>
    </source>
</evidence>
<evidence type="ECO:0000256" key="5">
    <source>
        <dbReference type="ARBA" id="ARBA00023136"/>
    </source>
</evidence>
<dbReference type="KEGG" id="ncu:F0U83_05305"/>
<dbReference type="InterPro" id="IPR007168">
    <property type="entry name" value="Phageshock_PspC_N"/>
</dbReference>
<evidence type="ECO:0000256" key="3">
    <source>
        <dbReference type="ARBA" id="ARBA00022692"/>
    </source>
</evidence>
<dbReference type="InterPro" id="IPR052027">
    <property type="entry name" value="PspC"/>
</dbReference>
<gene>
    <name evidence="8" type="ORF">F0U83_05305</name>
</gene>
<proteinExistence type="predicted"/>
<reference evidence="8 9" key="1">
    <citation type="journal article" date="2019" name="Biochem. Eng. J.">
        <title>Metabolic engineering of the marine bacteria Neptunomonas concharum for the production of acetoin and meso-2,3-butanediol from acetate.</title>
        <authorList>
            <person name="Li W."/>
            <person name="Pu N."/>
            <person name="Liu C.-X."/>
            <person name="Yuan Q.-P."/>
            <person name="Li Z.-J."/>
        </authorList>
    </citation>
    <scope>NUCLEOTIDE SEQUENCE [LARGE SCALE GENOMIC DNA]</scope>
    <source>
        <strain evidence="8 9">JCM17730</strain>
    </source>
</reference>
<evidence type="ECO:0000256" key="2">
    <source>
        <dbReference type="ARBA" id="ARBA00022475"/>
    </source>
</evidence>
<evidence type="ECO:0000256" key="4">
    <source>
        <dbReference type="ARBA" id="ARBA00022989"/>
    </source>
</evidence>
<evidence type="ECO:0000259" key="7">
    <source>
        <dbReference type="Pfam" id="PF04024"/>
    </source>
</evidence>
<dbReference type="OrthoDB" id="7359894at2"/>
<comment type="subcellular location">
    <subcellularLocation>
        <location evidence="1">Cell membrane</location>
        <topology evidence="1">Single-pass membrane protein</topology>
    </subcellularLocation>
</comment>
<keyword evidence="3 6" id="KW-0812">Transmembrane</keyword>
<sequence length="135" mass="15619">MFTAKYRGHDIDLYRSTKQRWIGGVCGGLAENMQWSAGGLRLLMVILFMFTGAFAVFAYIAAIFLLASRPYEAEQKPEQAKPNLKEKVFSYGTSASSRLNEIRERLSRVDQRVRAMEEHVTSRKFQFEREMRRNG</sequence>
<evidence type="ECO:0000313" key="9">
    <source>
        <dbReference type="Proteomes" id="UP000324760"/>
    </source>
</evidence>
<feature type="domain" description="Phage shock protein PspC N-terminal" evidence="7">
    <location>
        <begin position="13"/>
        <end position="66"/>
    </location>
</feature>
<keyword evidence="9" id="KW-1185">Reference proteome</keyword>
<evidence type="ECO:0000256" key="6">
    <source>
        <dbReference type="SAM" id="Phobius"/>
    </source>
</evidence>
<dbReference type="AlphaFoldDB" id="A0A5P1RA58"/>